<proteinExistence type="predicted"/>
<protein>
    <submittedName>
        <fullName evidence="1">Uncharacterized protein</fullName>
    </submittedName>
</protein>
<evidence type="ECO:0000313" key="1">
    <source>
        <dbReference type="EMBL" id="CAG4883905.1"/>
    </source>
</evidence>
<accession>A0A916J670</accession>
<sequence>MRRGILYAPKVSASCVRNDCGSFDLHLRPVLDKTGDLYCSHYRKVAPNDITVGLAYAFLIRVVLVLVSQIPSHAYDVLRPGSGFSENSDDIGQSLTRLVNKIVGFKFLIHIKSDLTRNEHHRSSRGNSIRVPLRLAPTGWSQNLHCDLQFKFSRGFLY</sequence>
<dbReference type="AlphaFoldDB" id="A0A916J670"/>
<evidence type="ECO:0000313" key="2">
    <source>
        <dbReference type="Proteomes" id="UP000742786"/>
    </source>
</evidence>
<gene>
    <name evidence="1" type="ORF">GTOL_11788</name>
</gene>
<keyword evidence="2" id="KW-1185">Reference proteome</keyword>
<dbReference type="Proteomes" id="UP000742786">
    <property type="component" value="Unassembled WGS sequence"/>
</dbReference>
<organism evidence="1 2">
    <name type="scientific">Georgfuchsia toluolica</name>
    <dbReference type="NCBI Taxonomy" id="424218"/>
    <lineage>
        <taxon>Bacteria</taxon>
        <taxon>Pseudomonadati</taxon>
        <taxon>Pseudomonadota</taxon>
        <taxon>Betaproteobacteria</taxon>
        <taxon>Nitrosomonadales</taxon>
        <taxon>Sterolibacteriaceae</taxon>
        <taxon>Georgfuchsia</taxon>
    </lineage>
</organism>
<reference evidence="1" key="1">
    <citation type="submission" date="2021-04" db="EMBL/GenBank/DDBJ databases">
        <authorList>
            <person name="Hornung B."/>
        </authorList>
    </citation>
    <scope>NUCLEOTIDE SEQUENCE</scope>
    <source>
        <strain evidence="1">G5G6</strain>
    </source>
</reference>
<dbReference type="EMBL" id="CAJQUM010000001">
    <property type="protein sequence ID" value="CAG4883905.1"/>
    <property type="molecule type" value="Genomic_DNA"/>
</dbReference>
<name>A0A916J670_9PROT</name>
<comment type="caution">
    <text evidence="1">The sequence shown here is derived from an EMBL/GenBank/DDBJ whole genome shotgun (WGS) entry which is preliminary data.</text>
</comment>